<accession>A0AAW1KJ27</accession>
<dbReference type="EMBL" id="JASPKY010000225">
    <property type="protein sequence ID" value="KAK9718763.1"/>
    <property type="molecule type" value="Genomic_DNA"/>
</dbReference>
<dbReference type="PANTHER" id="PTHR21818:SF0">
    <property type="entry name" value="FANCONI ANEMIA GROUP I PROTEIN"/>
    <property type="match status" value="1"/>
</dbReference>
<dbReference type="GO" id="GO:0006281">
    <property type="term" value="P:DNA repair"/>
    <property type="evidence" value="ECO:0007669"/>
    <property type="project" value="InterPro"/>
</dbReference>
<sequence>MLEIIGSTLTLLMSQIPINVDIIKHMDWMKNFASNHTVRTKNAAKLFMKLWLNTYMRCKSSLSVCEDLINNLQAALGSLADEESEETPALKIVNELTVDTFIECVTNTIKLLLDNIDWMINRIRSEYEVLTYAGGSGLERKKIKLADKERSVCCQLCVLISLMEELCNVKVSIGLSKSVIENILSLYISLNLLTKYFILRSSKVNPAFEKARFEEVVKLTARKLYPAWSKFILFIEQNQMVEIENVQTKKKNSSVLKNKVLKETRSIPKVVHEMERFTKSIIQLSNKTNCNLARYIGPGITRDFRIKHLRDEMQKNKSLDTTTQSDDNISEHLSTIHEDEETGEESASSEEESPPRKKSKA</sequence>
<feature type="region of interest" description="Disordered" evidence="1">
    <location>
        <begin position="315"/>
        <end position="361"/>
    </location>
</feature>
<feature type="domain" description="FANCI solenoid 4" evidence="2">
    <location>
        <begin position="64"/>
        <end position="308"/>
    </location>
</feature>
<name>A0AAW1KJ27_POPJA</name>
<organism evidence="3 4">
    <name type="scientific">Popillia japonica</name>
    <name type="common">Japanese beetle</name>
    <dbReference type="NCBI Taxonomy" id="7064"/>
    <lineage>
        <taxon>Eukaryota</taxon>
        <taxon>Metazoa</taxon>
        <taxon>Ecdysozoa</taxon>
        <taxon>Arthropoda</taxon>
        <taxon>Hexapoda</taxon>
        <taxon>Insecta</taxon>
        <taxon>Pterygota</taxon>
        <taxon>Neoptera</taxon>
        <taxon>Endopterygota</taxon>
        <taxon>Coleoptera</taxon>
        <taxon>Polyphaga</taxon>
        <taxon>Scarabaeiformia</taxon>
        <taxon>Scarabaeidae</taxon>
        <taxon>Rutelinae</taxon>
        <taxon>Popillia</taxon>
    </lineage>
</organism>
<dbReference type="InterPro" id="IPR029314">
    <property type="entry name" value="FANCI_S4"/>
</dbReference>
<dbReference type="GO" id="GO:0070182">
    <property type="term" value="F:DNA polymerase binding"/>
    <property type="evidence" value="ECO:0007669"/>
    <property type="project" value="TreeGrafter"/>
</dbReference>
<dbReference type="Proteomes" id="UP001458880">
    <property type="component" value="Unassembled WGS sequence"/>
</dbReference>
<evidence type="ECO:0000259" key="2">
    <source>
        <dbReference type="Pfam" id="PF14678"/>
    </source>
</evidence>
<reference evidence="3 4" key="1">
    <citation type="journal article" date="2024" name="BMC Genomics">
        <title>De novo assembly and annotation of Popillia japonica's genome with initial clues to its potential as an invasive pest.</title>
        <authorList>
            <person name="Cucini C."/>
            <person name="Boschi S."/>
            <person name="Funari R."/>
            <person name="Cardaioli E."/>
            <person name="Iannotti N."/>
            <person name="Marturano G."/>
            <person name="Paoli F."/>
            <person name="Bruttini M."/>
            <person name="Carapelli A."/>
            <person name="Frati F."/>
            <person name="Nardi F."/>
        </authorList>
    </citation>
    <scope>NUCLEOTIDE SEQUENCE [LARGE SCALE GENOMIC DNA]</scope>
    <source>
        <strain evidence="3">DMR45628</strain>
    </source>
</reference>
<evidence type="ECO:0000256" key="1">
    <source>
        <dbReference type="SAM" id="MobiDB-lite"/>
    </source>
</evidence>
<feature type="compositionally biased region" description="Acidic residues" evidence="1">
    <location>
        <begin position="338"/>
        <end position="352"/>
    </location>
</feature>
<comment type="caution">
    <text evidence="3">The sequence shown here is derived from an EMBL/GenBank/DDBJ whole genome shotgun (WGS) entry which is preliminary data.</text>
</comment>
<dbReference type="InterPro" id="IPR026171">
    <property type="entry name" value="FANCI"/>
</dbReference>
<protein>
    <submittedName>
        <fullName evidence="3">FANCI solenoid 4</fullName>
    </submittedName>
</protein>
<keyword evidence="4" id="KW-1185">Reference proteome</keyword>
<feature type="compositionally biased region" description="Polar residues" evidence="1">
    <location>
        <begin position="319"/>
        <end position="333"/>
    </location>
</feature>
<evidence type="ECO:0000313" key="4">
    <source>
        <dbReference type="Proteomes" id="UP001458880"/>
    </source>
</evidence>
<evidence type="ECO:0000313" key="3">
    <source>
        <dbReference type="EMBL" id="KAK9718763.1"/>
    </source>
</evidence>
<dbReference type="PANTHER" id="PTHR21818">
    <property type="entry name" value="BC025462 PROTEIN"/>
    <property type="match status" value="1"/>
</dbReference>
<gene>
    <name evidence="3" type="ORF">QE152_g23022</name>
</gene>
<dbReference type="Pfam" id="PF14678">
    <property type="entry name" value="FANCI_S4"/>
    <property type="match status" value="1"/>
</dbReference>
<proteinExistence type="predicted"/>
<dbReference type="AlphaFoldDB" id="A0AAW1KJ27"/>